<dbReference type="InterPro" id="IPR013106">
    <property type="entry name" value="Ig_V-set"/>
</dbReference>
<sequence length="1670" mass="188253">MFAKKWNCFLKFFLVLILIGSFVSSQHPDQSFDDSDLTDSEMSSGAKIKQSIECTNEEIVNRIQCFQEIPKPVYEVAQGSAATLRCIVRNQYGKVQWRAVPVLLGYDRNIPGRPTYRVVGSVVKGEHFLEISNVTVKDAGIYECQVQPVGQEHPLLRRKTKLVVLVRPDQPQIFYKGFQPNGDQVIINSIKQDVRTEFTCVSDNGQPKVKFQWFLNNNLIQDNENSALLEELNYSRSRLSLKTSKFKDGDVIKCRVSNRATEVHQDPERRSLSTEVFIVIHTPPGQPQIVDMNPHKTTPYVVDDNIIMTCESSPSGKPAGSLLWRWKYPKVRELYNNRFENYTTKDISPQYYQQTISKNKMVSTLTIPALTSKEHGAQLFCVATNPVISYQSTAVKLYILHIPNKVVISVSDGSLSSRTIGKDGLNENVIYGEAGEEKTITCTTDPYYNEATIKWVFSPNPAINNDFISPVEKIWKEDESFRRNSTIKIKINKQFDQSFLDCQAWSGIKSVQSRVKLHITYSPEKPTIQGYNVGKPVKLNHNFEMTCSTIGGNPYPELQWFRDSKPIQSSFIAQQVGNQKTLKIIITPSINDNKVKYFCQAKSISLKSSPLNSDEVTLIVLFPPMTIGLKSLSGAEVENGKLLKLQCTAGESNPPAVVRWKLNRCGQMMSELGRRPVQTTCNEELLSASSSNTINGKFGGSLIQSYFEIYPSWKDHLDYVDCEVFNPDYGEEHQVLRKRIQINVTFSPQFEGIINYNFYIEEGQSQTLNLEPIANPPIKDYTWFRNSTKLSRKNVHSISTSKAKLIIRNAKPVDIDNYTLVVVNDRGESQITIYLNITYQPIIIGDKFERKEIIRQNAELECSVQSNPANPHMSYKWTKLVPGKGYNDISSSDLVPAFTIGCNQSLPFSKEYKNEKPKPYSKAEWKGTPEKSNFKYFSKCMVKSQFEMTSLLIIYDVDRNDVGLYRCVVNNGIRGDVVKTIELTKEFTPQILSLPKFSKAAGNLGEEVSLFCYIRSHPSPKMTWFFGRYNTSVSANSKYRINITRFRTGFYVAQLKIVNLQRTDHGSYVCKAENGKGSDSRKIEVSGTSTPDVPLEIQVVNKSQSQIEISWIQGFDGGSIQTFQVRWKEKSPTSLYRYEDVASDDTKITLSFIITGLKSDTAYLISINSRNSKHGTSQFSKTIMTNTMSADNEKENNQPTYPIIQPNKLQDNTILFIVAASVFGFVILVVNILVIIFVLRRRRQRSRTAKLEARYNNPKSLLAASNGLILSRDDSLKDSNFNYLRSDMVELYPRGLDSSQILHHNPHQIHSLRRSIPDDQKTFSSFETGSDDAREDLLRRQKEFGCCGIDPNSQKGSIIVAYDPITNSSYYAPANATSPTPIYLQHGMYDQDTMSTLLSPIHEGGQRQLMTFMSMIPINGQRNSSSCGSVHSGGNYSNTPQQIITSNISPAGSIIASDSHNQNNSSSDNVNINSGSQNGNFDQNQINTNNLNTYNNSSTNPTPYRSRVVSPPLMSYNIAPQHREAYANELRKAQLSGNILVNPTMFNRQSATSPHQLIGNPPLISPHIINSSGQSISMPISFENPSLNFSSINNCHGTMRNNDNHYNSLLVPTTLEGKVSQKYRCVDNDTNSSQSPNADRSIEFINPAMEDSLHQNNHSDSQYLPRPNII</sequence>
<feature type="signal peptide" evidence="11">
    <location>
        <begin position="1"/>
        <end position="25"/>
    </location>
</feature>
<dbReference type="CDD" id="cd00096">
    <property type="entry name" value="Ig"/>
    <property type="match status" value="1"/>
</dbReference>
<accession>A0A0H3YFQ6</accession>
<name>A0A0H3YFQ6_SCHMD</name>
<dbReference type="GO" id="GO:0005911">
    <property type="term" value="C:cell-cell junction"/>
    <property type="evidence" value="ECO:0007669"/>
    <property type="project" value="TreeGrafter"/>
</dbReference>
<keyword evidence="7" id="KW-0325">Glycoprotein</keyword>
<dbReference type="InterPro" id="IPR013162">
    <property type="entry name" value="CD80_C2-set"/>
</dbReference>
<keyword evidence="11" id="KW-0732">Signal</keyword>
<dbReference type="Pfam" id="PF07679">
    <property type="entry name" value="I-set"/>
    <property type="match status" value="2"/>
</dbReference>
<dbReference type="EMBL" id="KT163772">
    <property type="protein sequence ID" value="AKN21722.1"/>
    <property type="molecule type" value="mRNA"/>
</dbReference>
<dbReference type="SMART" id="SM00060">
    <property type="entry name" value="FN3"/>
    <property type="match status" value="1"/>
</dbReference>
<dbReference type="SMART" id="SM00409">
    <property type="entry name" value="IG"/>
    <property type="match status" value="7"/>
</dbReference>
<evidence type="ECO:0000256" key="1">
    <source>
        <dbReference type="ARBA" id="ARBA00004479"/>
    </source>
</evidence>
<feature type="domain" description="Ig-like" evidence="12">
    <location>
        <begin position="989"/>
        <end position="1086"/>
    </location>
</feature>
<keyword evidence="6" id="KW-1015">Disulfide bond</keyword>
<evidence type="ECO:0000256" key="5">
    <source>
        <dbReference type="ARBA" id="ARBA00023136"/>
    </source>
</evidence>
<dbReference type="Pfam" id="PF08205">
    <property type="entry name" value="C2-set_2"/>
    <property type="match status" value="1"/>
</dbReference>
<dbReference type="GO" id="GO:0098609">
    <property type="term" value="P:cell-cell adhesion"/>
    <property type="evidence" value="ECO:0007669"/>
    <property type="project" value="TreeGrafter"/>
</dbReference>
<feature type="region of interest" description="Disordered" evidence="9">
    <location>
        <begin position="1452"/>
        <end position="1506"/>
    </location>
</feature>
<feature type="domain" description="Ig-like" evidence="12">
    <location>
        <begin position="171"/>
        <end position="273"/>
    </location>
</feature>
<gene>
    <name evidence="14" type="primary">NPHS1-6</name>
</gene>
<dbReference type="InterPro" id="IPR003598">
    <property type="entry name" value="Ig_sub2"/>
</dbReference>
<dbReference type="InterPro" id="IPR051275">
    <property type="entry name" value="Cell_adhesion_signaling"/>
</dbReference>
<dbReference type="PANTHER" id="PTHR11640">
    <property type="entry name" value="NEPHRIN"/>
    <property type="match status" value="1"/>
</dbReference>
<feature type="domain" description="Ig-like" evidence="12">
    <location>
        <begin position="403"/>
        <end position="518"/>
    </location>
</feature>
<feature type="domain" description="Ig-like" evidence="12">
    <location>
        <begin position="841"/>
        <end position="984"/>
    </location>
</feature>
<feature type="domain" description="Fibronectin type-III" evidence="13">
    <location>
        <begin position="1093"/>
        <end position="1190"/>
    </location>
</feature>
<comment type="subcellular location">
    <subcellularLocation>
        <location evidence="1">Membrane</location>
        <topology evidence="1">Single-pass type I membrane protein</topology>
    </subcellularLocation>
</comment>
<evidence type="ECO:0000256" key="2">
    <source>
        <dbReference type="ARBA" id="ARBA00022692"/>
    </source>
</evidence>
<evidence type="ECO:0000256" key="4">
    <source>
        <dbReference type="ARBA" id="ARBA00022989"/>
    </source>
</evidence>
<dbReference type="PANTHER" id="PTHR11640:SF31">
    <property type="entry name" value="IRREGULAR CHIASM C-ROUGHEST PROTEIN-RELATED"/>
    <property type="match status" value="1"/>
</dbReference>
<dbReference type="InterPro" id="IPR013783">
    <property type="entry name" value="Ig-like_fold"/>
</dbReference>
<reference evidence="14" key="1">
    <citation type="journal article" date="2015" name="Elife">
        <title>Stem cells and fluid flow drive cyst formation in an invertebrate excretory organ.</title>
        <authorList>
            <person name="Thi-Kim Vu H."/>
            <person name="Rink J.C."/>
            <person name="McKinney S.A."/>
            <person name="McClain M."/>
            <person name="Lakshmanaperumal N."/>
            <person name="Alexander R."/>
            <person name="Sanchez Alvarado A."/>
        </authorList>
    </citation>
    <scope>NUCLEOTIDE SEQUENCE</scope>
</reference>
<evidence type="ECO:0000256" key="11">
    <source>
        <dbReference type="SAM" id="SignalP"/>
    </source>
</evidence>
<dbReference type="Pfam" id="PF07686">
    <property type="entry name" value="V-set"/>
    <property type="match status" value="1"/>
</dbReference>
<evidence type="ECO:0000313" key="14">
    <source>
        <dbReference type="EMBL" id="AKN21722.1"/>
    </source>
</evidence>
<keyword evidence="2 10" id="KW-0812">Transmembrane</keyword>
<feature type="transmembrane region" description="Helical" evidence="10">
    <location>
        <begin position="1214"/>
        <end position="1239"/>
    </location>
</feature>
<evidence type="ECO:0000256" key="7">
    <source>
        <dbReference type="ARBA" id="ARBA00023180"/>
    </source>
</evidence>
<feature type="domain" description="Ig-like" evidence="12">
    <location>
        <begin position="287"/>
        <end position="398"/>
    </location>
</feature>
<feature type="region of interest" description="Disordered" evidence="9">
    <location>
        <begin position="1650"/>
        <end position="1670"/>
    </location>
</feature>
<evidence type="ECO:0000256" key="9">
    <source>
        <dbReference type="SAM" id="MobiDB-lite"/>
    </source>
</evidence>
<dbReference type="CDD" id="cd00063">
    <property type="entry name" value="FN3"/>
    <property type="match status" value="1"/>
</dbReference>
<evidence type="ECO:0000259" key="13">
    <source>
        <dbReference type="PROSITE" id="PS50853"/>
    </source>
</evidence>
<dbReference type="Gene3D" id="2.60.40.10">
    <property type="entry name" value="Immunoglobulins"/>
    <property type="match status" value="10"/>
</dbReference>
<dbReference type="SUPFAM" id="SSF48726">
    <property type="entry name" value="Immunoglobulin"/>
    <property type="match status" value="8"/>
</dbReference>
<feature type="chain" id="PRO_5005204426" evidence="11">
    <location>
        <begin position="26"/>
        <end position="1670"/>
    </location>
</feature>
<evidence type="ECO:0000256" key="10">
    <source>
        <dbReference type="SAM" id="Phobius"/>
    </source>
</evidence>
<dbReference type="PROSITE" id="PS50835">
    <property type="entry name" value="IG_LIKE"/>
    <property type="match status" value="9"/>
</dbReference>
<dbReference type="GO" id="GO:0005886">
    <property type="term" value="C:plasma membrane"/>
    <property type="evidence" value="ECO:0007669"/>
    <property type="project" value="TreeGrafter"/>
</dbReference>
<feature type="compositionally biased region" description="Low complexity" evidence="9">
    <location>
        <begin position="1457"/>
        <end position="1502"/>
    </location>
</feature>
<feature type="domain" description="Ig-like" evidence="12">
    <location>
        <begin position="748"/>
        <end position="838"/>
    </location>
</feature>
<proteinExistence type="evidence at transcript level"/>
<keyword evidence="4 10" id="KW-1133">Transmembrane helix</keyword>
<dbReference type="InterPro" id="IPR007110">
    <property type="entry name" value="Ig-like_dom"/>
</dbReference>
<dbReference type="Pfam" id="PF00041">
    <property type="entry name" value="fn3"/>
    <property type="match status" value="1"/>
</dbReference>
<keyword evidence="3" id="KW-0677">Repeat</keyword>
<dbReference type="InterPro" id="IPR036179">
    <property type="entry name" value="Ig-like_dom_sf"/>
</dbReference>
<evidence type="ECO:0000256" key="8">
    <source>
        <dbReference type="ARBA" id="ARBA00023319"/>
    </source>
</evidence>
<evidence type="ECO:0000256" key="6">
    <source>
        <dbReference type="ARBA" id="ARBA00023157"/>
    </source>
</evidence>
<dbReference type="OrthoDB" id="10028801at2759"/>
<evidence type="ECO:0000259" key="12">
    <source>
        <dbReference type="PROSITE" id="PS50835"/>
    </source>
</evidence>
<feature type="domain" description="Ig-like" evidence="12">
    <location>
        <begin position="623"/>
        <end position="660"/>
    </location>
</feature>
<organism evidence="14">
    <name type="scientific">Schmidtea mediterranea</name>
    <name type="common">Freshwater planarian flatworm</name>
    <dbReference type="NCBI Taxonomy" id="79327"/>
    <lineage>
        <taxon>Eukaryota</taxon>
        <taxon>Metazoa</taxon>
        <taxon>Spiralia</taxon>
        <taxon>Lophotrochozoa</taxon>
        <taxon>Platyhelminthes</taxon>
        <taxon>Rhabditophora</taxon>
        <taxon>Seriata</taxon>
        <taxon>Tricladida</taxon>
        <taxon>Continenticola</taxon>
        <taxon>Geoplanoidea</taxon>
        <taxon>Dugesiidae</taxon>
        <taxon>Schmidtea</taxon>
    </lineage>
</organism>
<dbReference type="SUPFAM" id="SSF49265">
    <property type="entry name" value="Fibronectin type III"/>
    <property type="match status" value="1"/>
</dbReference>
<feature type="domain" description="Ig-like" evidence="12">
    <location>
        <begin position="526"/>
        <end position="617"/>
    </location>
</feature>
<dbReference type="SMART" id="SM00408">
    <property type="entry name" value="IGc2"/>
    <property type="match status" value="6"/>
</dbReference>
<evidence type="ECO:0000256" key="3">
    <source>
        <dbReference type="ARBA" id="ARBA00022737"/>
    </source>
</evidence>
<dbReference type="InterPro" id="IPR013098">
    <property type="entry name" value="Ig_I-set"/>
</dbReference>
<protein>
    <submittedName>
        <fullName evidence="14">NPHS1-6</fullName>
    </submittedName>
</protein>
<feature type="domain" description="Ig-like" evidence="12">
    <location>
        <begin position="64"/>
        <end position="147"/>
    </location>
</feature>
<dbReference type="InterPro" id="IPR003599">
    <property type="entry name" value="Ig_sub"/>
</dbReference>
<dbReference type="GO" id="GO:0050839">
    <property type="term" value="F:cell adhesion molecule binding"/>
    <property type="evidence" value="ECO:0007669"/>
    <property type="project" value="TreeGrafter"/>
</dbReference>
<keyword evidence="8" id="KW-0393">Immunoglobulin domain</keyword>
<dbReference type="PROSITE" id="PS50853">
    <property type="entry name" value="FN3"/>
    <property type="match status" value="1"/>
</dbReference>
<dbReference type="InterPro" id="IPR036116">
    <property type="entry name" value="FN3_sf"/>
</dbReference>
<dbReference type="InterPro" id="IPR003961">
    <property type="entry name" value="FN3_dom"/>
</dbReference>
<keyword evidence="5 10" id="KW-0472">Membrane</keyword>